<dbReference type="InterPro" id="IPR055411">
    <property type="entry name" value="LRR_FXL15/At3g58940/PEG3-like"/>
</dbReference>
<dbReference type="InterPro" id="IPR036047">
    <property type="entry name" value="F-box-like_dom_sf"/>
</dbReference>
<keyword evidence="3" id="KW-1185">Reference proteome</keyword>
<gene>
    <name evidence="2" type="ORF">TanjilG_28130</name>
</gene>
<dbReference type="SMART" id="SM00256">
    <property type="entry name" value="FBOX"/>
    <property type="match status" value="1"/>
</dbReference>
<dbReference type="Gramene" id="OIV89091">
    <property type="protein sequence ID" value="OIV89091"/>
    <property type="gene ID" value="TanjilG_28130"/>
</dbReference>
<dbReference type="CDD" id="cd22160">
    <property type="entry name" value="F-box_AtFBL13-like"/>
    <property type="match status" value="1"/>
</dbReference>
<dbReference type="Proteomes" id="UP000188354">
    <property type="component" value="Unassembled WGS sequence"/>
</dbReference>
<dbReference type="Pfam" id="PF24758">
    <property type="entry name" value="LRR_At5g56370"/>
    <property type="match status" value="1"/>
</dbReference>
<accession>A0A1J7FMB6</accession>
<dbReference type="PANTHER" id="PTHR31639:SF42">
    <property type="entry name" value="OS02G0160200 PROTEIN"/>
    <property type="match status" value="1"/>
</dbReference>
<dbReference type="InterPro" id="IPR032675">
    <property type="entry name" value="LRR_dom_sf"/>
</dbReference>
<dbReference type="Pfam" id="PF00646">
    <property type="entry name" value="F-box"/>
    <property type="match status" value="1"/>
</dbReference>
<reference evidence="2 3" key="1">
    <citation type="journal article" date="2017" name="Plant Biotechnol. J.">
        <title>A comprehensive draft genome sequence for lupin (Lupinus angustifolius), an emerging health food: insights into plant-microbe interactions and legume evolution.</title>
        <authorList>
            <person name="Hane J.K."/>
            <person name="Ming Y."/>
            <person name="Kamphuis L.G."/>
            <person name="Nelson M.N."/>
            <person name="Garg G."/>
            <person name="Atkins C.A."/>
            <person name="Bayer P.E."/>
            <person name="Bravo A."/>
            <person name="Bringans S."/>
            <person name="Cannon S."/>
            <person name="Edwards D."/>
            <person name="Foley R."/>
            <person name="Gao L.L."/>
            <person name="Harrison M.J."/>
            <person name="Huang W."/>
            <person name="Hurgobin B."/>
            <person name="Li S."/>
            <person name="Liu C.W."/>
            <person name="McGrath A."/>
            <person name="Morahan G."/>
            <person name="Murray J."/>
            <person name="Weller J."/>
            <person name="Jian J."/>
            <person name="Singh K.B."/>
        </authorList>
    </citation>
    <scope>NUCLEOTIDE SEQUENCE [LARGE SCALE GENOMIC DNA]</scope>
    <source>
        <strain evidence="3">cv. Tanjil</strain>
        <tissue evidence="2">Whole plant</tissue>
    </source>
</reference>
<protein>
    <recommendedName>
        <fullName evidence="1">F-box domain-containing protein</fullName>
    </recommendedName>
</protein>
<feature type="domain" description="F-box" evidence="1">
    <location>
        <begin position="9"/>
        <end position="59"/>
    </location>
</feature>
<dbReference type="InterPro" id="IPR053781">
    <property type="entry name" value="F-box_AtFBL13-like"/>
</dbReference>
<dbReference type="PANTHER" id="PTHR31639">
    <property type="entry name" value="F-BOX PROTEIN-LIKE"/>
    <property type="match status" value="1"/>
</dbReference>
<dbReference type="EMBL" id="KV862428">
    <property type="protein sequence ID" value="OIV89091.1"/>
    <property type="molecule type" value="Genomic_DNA"/>
</dbReference>
<dbReference type="InterPro" id="IPR001810">
    <property type="entry name" value="F-box_dom"/>
</dbReference>
<dbReference type="OrthoDB" id="1422461at2759"/>
<dbReference type="STRING" id="3871.A0A1J7FMB6"/>
<dbReference type="AlphaFoldDB" id="A0A1J7FMB6"/>
<dbReference type="SUPFAM" id="SSF52047">
    <property type="entry name" value="RNI-like"/>
    <property type="match status" value="1"/>
</dbReference>
<evidence type="ECO:0000313" key="2">
    <source>
        <dbReference type="EMBL" id="OIV89091.1"/>
    </source>
</evidence>
<dbReference type="KEGG" id="lang:109341761"/>
<dbReference type="Gene3D" id="1.20.1280.50">
    <property type="match status" value="1"/>
</dbReference>
<dbReference type="PROSITE" id="PS50181">
    <property type="entry name" value="FBOX"/>
    <property type="match status" value="1"/>
</dbReference>
<proteinExistence type="predicted"/>
<evidence type="ECO:0000313" key="3">
    <source>
        <dbReference type="Proteomes" id="UP000188354"/>
    </source>
</evidence>
<name>A0A1J7FMB6_LUPAN</name>
<evidence type="ECO:0000259" key="1">
    <source>
        <dbReference type="PROSITE" id="PS50181"/>
    </source>
</evidence>
<dbReference type="SUPFAM" id="SSF81383">
    <property type="entry name" value="F-box domain"/>
    <property type="match status" value="1"/>
</dbReference>
<sequence>MESECNADMSYISHLPDEIMQHILFFLPIHDAASTSILSKTWLRVWNSLPVFTFTFDQQNLGLTVPEFVNRVNQSLSPLQSNKAVIKEFLVVMNLSIQEHKDFVSDIDNWISWVVSNCVRKLTIRVSSLTQIYIIPELFFTSRSLVVVKLHGCKLPETTLEDLEEFKFVKELTLYDVVADDYQVQNLVDSCQSLEKLTLILDHTMDFLELDNFLMLHYVFVNVQMLTIDAINLLTLKFTALRELHLSDSTNNIRTLLCGFLPRFTTQHISLQEMLSTFTLLKEFHLHLGESVNRFRIQHCNVKILHLYGNDIPESPWQVEIDMPSLCQLHFTGEVFPYSSYY</sequence>
<organism evidence="2 3">
    <name type="scientific">Lupinus angustifolius</name>
    <name type="common">Narrow-leaved blue lupine</name>
    <dbReference type="NCBI Taxonomy" id="3871"/>
    <lineage>
        <taxon>Eukaryota</taxon>
        <taxon>Viridiplantae</taxon>
        <taxon>Streptophyta</taxon>
        <taxon>Embryophyta</taxon>
        <taxon>Tracheophyta</taxon>
        <taxon>Spermatophyta</taxon>
        <taxon>Magnoliopsida</taxon>
        <taxon>eudicotyledons</taxon>
        <taxon>Gunneridae</taxon>
        <taxon>Pentapetalae</taxon>
        <taxon>rosids</taxon>
        <taxon>fabids</taxon>
        <taxon>Fabales</taxon>
        <taxon>Fabaceae</taxon>
        <taxon>Papilionoideae</taxon>
        <taxon>50 kb inversion clade</taxon>
        <taxon>genistoids sensu lato</taxon>
        <taxon>core genistoids</taxon>
        <taxon>Genisteae</taxon>
        <taxon>Lupinus</taxon>
    </lineage>
</organism>
<dbReference type="Gene3D" id="3.80.10.10">
    <property type="entry name" value="Ribonuclease Inhibitor"/>
    <property type="match status" value="1"/>
</dbReference>